<dbReference type="PANTHER" id="PTHR48050:SF27">
    <property type="entry name" value="GLUCOSYLTRANSFERASE, PUTATIVE (AFU_ORTHOLOGUE AFUA_7G04880)-RELATED"/>
    <property type="match status" value="1"/>
</dbReference>
<protein>
    <recommendedName>
        <fullName evidence="9">Sterol 3-beta-glucosyltransferase UGT80B1</fullName>
    </recommendedName>
</protein>
<evidence type="ECO:0000256" key="2">
    <source>
        <dbReference type="ARBA" id="ARBA00022679"/>
    </source>
</evidence>
<evidence type="ECO:0000313" key="7">
    <source>
        <dbReference type="EMBL" id="KAF4201814.1"/>
    </source>
</evidence>
<dbReference type="InterPro" id="IPR010610">
    <property type="entry name" value="EryCIII-like_C"/>
</dbReference>
<feature type="region of interest" description="Disordered" evidence="4">
    <location>
        <begin position="639"/>
        <end position="661"/>
    </location>
</feature>
<dbReference type="GO" id="GO:0016906">
    <property type="term" value="F:sterol 3-beta-glucosyltransferase activity"/>
    <property type="evidence" value="ECO:0007669"/>
    <property type="project" value="UniProtKB-ARBA"/>
</dbReference>
<accession>A0AAN5YI39</accession>
<keyword evidence="2" id="KW-0808">Transferase</keyword>
<organism evidence="7 8">
    <name type="scientific">Aspergillus lentulus</name>
    <dbReference type="NCBI Taxonomy" id="293939"/>
    <lineage>
        <taxon>Eukaryota</taxon>
        <taxon>Fungi</taxon>
        <taxon>Dikarya</taxon>
        <taxon>Ascomycota</taxon>
        <taxon>Pezizomycotina</taxon>
        <taxon>Eurotiomycetes</taxon>
        <taxon>Eurotiomycetidae</taxon>
        <taxon>Eurotiales</taxon>
        <taxon>Aspergillaceae</taxon>
        <taxon>Aspergillus</taxon>
        <taxon>Aspergillus subgen. Fumigati</taxon>
    </lineage>
</organism>
<dbReference type="PANTHER" id="PTHR48050">
    <property type="entry name" value="STEROL 3-BETA-GLUCOSYLTRANSFERASE"/>
    <property type="match status" value="1"/>
</dbReference>
<evidence type="ECO:0008006" key="9">
    <source>
        <dbReference type="Google" id="ProtNLM"/>
    </source>
</evidence>
<comment type="subcellular location">
    <subcellularLocation>
        <location evidence="1">Endomembrane system</location>
        <topology evidence="1">Peripheral membrane protein</topology>
    </subcellularLocation>
</comment>
<dbReference type="CDD" id="cd03784">
    <property type="entry name" value="GT1_Gtf-like"/>
    <property type="match status" value="1"/>
</dbReference>
<proteinExistence type="predicted"/>
<dbReference type="Gene3D" id="3.40.50.2000">
    <property type="entry name" value="Glycogen Phosphorylase B"/>
    <property type="match status" value="2"/>
</dbReference>
<reference evidence="7" key="1">
    <citation type="journal article" date="2020" name="bioRxiv">
        <title>Genomic and phenotypic heterogeneity of clinical isolates of the human pathogens Aspergillus fumigatus, Aspergillus lentulus and Aspergillus fumigatiaffinis.</title>
        <authorList>
            <person name="dos Santos R.A.C."/>
            <person name="Steenwyk J.L."/>
            <person name="Rivero-Menendez O."/>
            <person name="Mead M.E."/>
            <person name="Silva L.P."/>
            <person name="Bastos R.W."/>
            <person name="Alastruey-Izquierdo A."/>
            <person name="Goldman G.H."/>
            <person name="Rokas A."/>
        </authorList>
    </citation>
    <scope>NUCLEOTIDE SEQUENCE</scope>
    <source>
        <strain evidence="7">CNM-CM8927</strain>
    </source>
</reference>
<dbReference type="AlphaFoldDB" id="A0AAN5YI39"/>
<dbReference type="InterPro" id="IPR004276">
    <property type="entry name" value="GlycoTrans_28_N"/>
</dbReference>
<dbReference type="FunFam" id="3.40.50.2000:FF:000009">
    <property type="entry name" value="Sterol 3-beta-glucosyltransferase UGT80A2"/>
    <property type="match status" value="1"/>
</dbReference>
<dbReference type="SUPFAM" id="SSF53756">
    <property type="entry name" value="UDP-Glycosyltransferase/glycogen phosphorylase"/>
    <property type="match status" value="1"/>
</dbReference>
<feature type="region of interest" description="Disordered" evidence="4">
    <location>
        <begin position="62"/>
        <end position="86"/>
    </location>
</feature>
<evidence type="ECO:0000256" key="1">
    <source>
        <dbReference type="ARBA" id="ARBA00004184"/>
    </source>
</evidence>
<feature type="domain" description="Erythromycin biosynthesis protein CIII-like C-terminal" evidence="6">
    <location>
        <begin position="414"/>
        <end position="518"/>
    </location>
</feature>
<dbReference type="GO" id="GO:0006629">
    <property type="term" value="P:lipid metabolic process"/>
    <property type="evidence" value="ECO:0007669"/>
    <property type="project" value="UniProtKB-KW"/>
</dbReference>
<name>A0AAN5YI39_ASPLE</name>
<evidence type="ECO:0000256" key="4">
    <source>
        <dbReference type="SAM" id="MobiDB-lite"/>
    </source>
</evidence>
<dbReference type="GO" id="GO:0005975">
    <property type="term" value="P:carbohydrate metabolic process"/>
    <property type="evidence" value="ECO:0007669"/>
    <property type="project" value="InterPro"/>
</dbReference>
<keyword evidence="3" id="KW-0443">Lipid metabolism</keyword>
<evidence type="ECO:0000259" key="5">
    <source>
        <dbReference type="Pfam" id="PF03033"/>
    </source>
</evidence>
<dbReference type="EMBL" id="JAAAPU010000126">
    <property type="protein sequence ID" value="KAF4201814.1"/>
    <property type="molecule type" value="Genomic_DNA"/>
</dbReference>
<comment type="caution">
    <text evidence="7">The sequence shown here is derived from an EMBL/GenBank/DDBJ whole genome shotgun (WGS) entry which is preliminary data.</text>
</comment>
<reference evidence="7" key="2">
    <citation type="submission" date="2020-04" db="EMBL/GenBank/DDBJ databases">
        <authorList>
            <person name="Santos R.A.C."/>
            <person name="Steenwyk J.L."/>
            <person name="Rivero-Menendez O."/>
            <person name="Mead M.E."/>
            <person name="Silva L.P."/>
            <person name="Bastos R.W."/>
            <person name="Alastruey-Izquierdo A."/>
            <person name="Goldman G.H."/>
            <person name="Rokas A."/>
        </authorList>
    </citation>
    <scope>NUCLEOTIDE SEQUENCE</scope>
    <source>
        <strain evidence="7">CNM-CM8927</strain>
    </source>
</reference>
<dbReference type="InterPro" id="IPR002213">
    <property type="entry name" value="UDP_glucos_trans"/>
</dbReference>
<dbReference type="FunFam" id="3.40.50.2000:FF:000100">
    <property type="entry name" value="Glycosyltransferase family 1 protein"/>
    <property type="match status" value="1"/>
</dbReference>
<feature type="domain" description="Glycosyltransferase family 28 N-terminal" evidence="5">
    <location>
        <begin position="110"/>
        <end position="258"/>
    </location>
</feature>
<gene>
    <name evidence="7" type="ORF">CNMCM8927_001030</name>
</gene>
<evidence type="ECO:0000313" key="8">
    <source>
        <dbReference type="Proteomes" id="UP000649114"/>
    </source>
</evidence>
<dbReference type="GO" id="GO:0012505">
    <property type="term" value="C:endomembrane system"/>
    <property type="evidence" value="ECO:0007669"/>
    <property type="project" value="UniProtKB-SubCell"/>
</dbReference>
<dbReference type="InterPro" id="IPR050426">
    <property type="entry name" value="Glycosyltransferase_28"/>
</dbReference>
<evidence type="ECO:0000259" key="6">
    <source>
        <dbReference type="Pfam" id="PF06722"/>
    </source>
</evidence>
<dbReference type="Pfam" id="PF06722">
    <property type="entry name" value="EryCIII-like_C"/>
    <property type="match status" value="1"/>
</dbReference>
<dbReference type="Proteomes" id="UP000649114">
    <property type="component" value="Unassembled WGS sequence"/>
</dbReference>
<feature type="compositionally biased region" description="Low complexity" evidence="4">
    <location>
        <begin position="642"/>
        <end position="661"/>
    </location>
</feature>
<evidence type="ECO:0000256" key="3">
    <source>
        <dbReference type="ARBA" id="ARBA00023098"/>
    </source>
</evidence>
<sequence>MATNDNLEVFELPAEPVVLPPSPPAATKGNSGVNMNDEGRVSIDWDSRFVRRFSKLYSGPFLGRPTTPPPRYSELAPQSADDTVPISEAPPAYPESLVEIEKSWKVKLNIVIQVVGSRGDVQPFIALGNELQRYGHRVRLATHDVFESFVRDSGLEFYPIGGDPADLMAYMVRNPGLVPSMESLQAGDIQRKRIMVREMLHGCWRSCIDPDMRTQMPFVADAIIANPPSFAHIHCAQALSIPVHLMFTMPWSSTKAFPHPLANMSGSNADESLKNYVSYGVVDWLTWQGLGDVINEWRRKDLDLEDVATFEGPHLAEILKVPFTYCWSPALVPKPLDWPSYVDVCGFFFRDTPEYDPPADLKAFLASGSPPVYIGFGSIVLEDPERITTTIINAVNAVGARAIISKGWSNLGGAHHDNIYYIGDCPHEWLFNYVAAVVHHGGAGTTACGLRYSKPTLIVPFFGDQPFWGAMVAAAGAGPAPIPHKQLTVEALAAGIRYCLSEQAAAAASTIAHKMRSESGVHTAVASFHRNLPLDRLKCDLYPSQPAVWSVSVLKSRQKLKLSKFAAEVLVADGLIDQKNPTVHPIKPLLIENRRWDPITGGASAVMHTTTDLTGSLLGTFYKPVQEYQDYHRRRKEQRLGSMSIQTSHMSTSSSSVGSTSTNIVKGKVAADAGAESSNIEPPSDQGGGKLFARMAGASAKSLGSFVPTALKGMTVDIPLALTEGLRNIPRLHGEEPRDHGPVTDIKSGFAVAGKGFVWGMTEAVSDIVVKPYQGMQRDGAKGAIKGVGKGMSNMVSKAGCAMFGVLIYPSAGLAKSLHASIHSRTRKLIVKARCGEGAWMLASGQFTDMDRDQIVTGFRGISKALSVVFASIDPATLLVSRKTIHPAAPATTQAKATNKPVVQLGRLNLFIPHMQPARHPWSIVFHMLHQTTKSIFHVAVAGARAPFIEMSRASVVADLICSQPQSPSQPKHDTTIARLFSRSLPDIRQQHHQYRSRNRHGASPNPVTQNSPFRIWEVISIQIRREEYRSLQDGWHMAGAALQISRNSIPPQATMFSP</sequence>
<dbReference type="Pfam" id="PF03033">
    <property type="entry name" value="Glyco_transf_28"/>
    <property type="match status" value="1"/>
</dbReference>